<feature type="coiled-coil region" evidence="1">
    <location>
        <begin position="73"/>
        <end position="100"/>
    </location>
</feature>
<organism evidence="2 3">
    <name type="scientific">Racocetra fulgida</name>
    <dbReference type="NCBI Taxonomy" id="60492"/>
    <lineage>
        <taxon>Eukaryota</taxon>
        <taxon>Fungi</taxon>
        <taxon>Fungi incertae sedis</taxon>
        <taxon>Mucoromycota</taxon>
        <taxon>Glomeromycotina</taxon>
        <taxon>Glomeromycetes</taxon>
        <taxon>Diversisporales</taxon>
        <taxon>Gigasporaceae</taxon>
        <taxon>Racocetra</taxon>
    </lineage>
</organism>
<proteinExistence type="predicted"/>
<name>A0A9N8ZLV7_9GLOM</name>
<evidence type="ECO:0000256" key="1">
    <source>
        <dbReference type="SAM" id="Coils"/>
    </source>
</evidence>
<dbReference type="OrthoDB" id="2407621at2759"/>
<sequence length="155" mass="18117">MTRSTGYDTFPEQSPKYISRLIFNQVDSNSFIASNKHHLNSEEEDDTKEKYNTNQTIIGDANSFLETLKEDTVALMNKDIKEKKKMLNNIEQDIKSLFKEIISYDINMTKIKLKPKEIEMMEDTNLFLEPISEETYIVNILVPILNKIFIKNKKS</sequence>
<comment type="caution">
    <text evidence="2">The sequence shown here is derived from an EMBL/GenBank/DDBJ whole genome shotgun (WGS) entry which is preliminary data.</text>
</comment>
<evidence type="ECO:0000313" key="3">
    <source>
        <dbReference type="Proteomes" id="UP000789396"/>
    </source>
</evidence>
<keyword evidence="1" id="KW-0175">Coiled coil</keyword>
<gene>
    <name evidence="2" type="ORF">RFULGI_LOCUS2414</name>
</gene>
<dbReference type="Proteomes" id="UP000789396">
    <property type="component" value="Unassembled WGS sequence"/>
</dbReference>
<keyword evidence="3" id="KW-1185">Reference proteome</keyword>
<accession>A0A9N8ZLV7</accession>
<dbReference type="EMBL" id="CAJVPZ010001815">
    <property type="protein sequence ID" value="CAG8500496.1"/>
    <property type="molecule type" value="Genomic_DNA"/>
</dbReference>
<evidence type="ECO:0000313" key="2">
    <source>
        <dbReference type="EMBL" id="CAG8500496.1"/>
    </source>
</evidence>
<reference evidence="2" key="1">
    <citation type="submission" date="2021-06" db="EMBL/GenBank/DDBJ databases">
        <authorList>
            <person name="Kallberg Y."/>
            <person name="Tangrot J."/>
            <person name="Rosling A."/>
        </authorList>
    </citation>
    <scope>NUCLEOTIDE SEQUENCE</scope>
    <source>
        <strain evidence="2">IN212</strain>
    </source>
</reference>
<dbReference type="AlphaFoldDB" id="A0A9N8ZLV7"/>
<protein>
    <submittedName>
        <fullName evidence="2">16455_t:CDS:1</fullName>
    </submittedName>
</protein>